<keyword evidence="3 7" id="KW-1003">Cell membrane</keyword>
<gene>
    <name evidence="9" type="ORF">US75_C0004G0008</name>
</gene>
<evidence type="ECO:0000256" key="4">
    <source>
        <dbReference type="ARBA" id="ARBA00022692"/>
    </source>
</evidence>
<evidence type="ECO:0000256" key="6">
    <source>
        <dbReference type="ARBA" id="ARBA00023136"/>
    </source>
</evidence>
<dbReference type="Pfam" id="PF09335">
    <property type="entry name" value="VTT_dom"/>
    <property type="match status" value="1"/>
</dbReference>
<feature type="transmembrane region" description="Helical" evidence="7">
    <location>
        <begin position="26"/>
        <end position="48"/>
    </location>
</feature>
<comment type="caution">
    <text evidence="9">The sequence shown here is derived from an EMBL/GenBank/DDBJ whole genome shotgun (WGS) entry which is preliminary data.</text>
</comment>
<proteinExistence type="inferred from homology"/>
<dbReference type="STRING" id="1618583.US75_C0004G0008"/>
<dbReference type="Proteomes" id="UP000034096">
    <property type="component" value="Unassembled WGS sequence"/>
</dbReference>
<organism evidence="9 10">
    <name type="scientific">Candidatus Woesebacteria bacterium GW2011_GWC1_38_13</name>
    <dbReference type="NCBI Taxonomy" id="1618583"/>
    <lineage>
        <taxon>Bacteria</taxon>
        <taxon>Candidatus Woeseibacteriota</taxon>
    </lineage>
</organism>
<dbReference type="PANTHER" id="PTHR30353">
    <property type="entry name" value="INNER MEMBRANE PROTEIN DEDA-RELATED"/>
    <property type="match status" value="1"/>
</dbReference>
<evidence type="ECO:0000256" key="5">
    <source>
        <dbReference type="ARBA" id="ARBA00022989"/>
    </source>
</evidence>
<evidence type="ECO:0000256" key="7">
    <source>
        <dbReference type="RuleBase" id="RU367016"/>
    </source>
</evidence>
<evidence type="ECO:0000256" key="2">
    <source>
        <dbReference type="ARBA" id="ARBA00010792"/>
    </source>
</evidence>
<dbReference type="GO" id="GO:0005886">
    <property type="term" value="C:plasma membrane"/>
    <property type="evidence" value="ECO:0007669"/>
    <property type="project" value="UniProtKB-SubCell"/>
</dbReference>
<dbReference type="InterPro" id="IPR032816">
    <property type="entry name" value="VTT_dom"/>
</dbReference>
<comment type="similarity">
    <text evidence="2 7">Belongs to the DedA family.</text>
</comment>
<feature type="transmembrane region" description="Helical" evidence="7">
    <location>
        <begin position="152"/>
        <end position="174"/>
    </location>
</feature>
<dbReference type="AlphaFoldDB" id="A0A0G0L5I9"/>
<feature type="transmembrane region" description="Helical" evidence="7">
    <location>
        <begin position="68"/>
        <end position="89"/>
    </location>
</feature>
<sequence>MILTNLINYFLHLDKYLGLFIERFGIFSYAFLFLIIFMETGFVVTPFLPGDSLIFASGTLSALGHFDILTLYVVLVIAAVLGDTVNYWIGHKIGPKIFEIDSRFIKKKHLEKTKSFYEKHGGKTIILARFIPIVRTFAPFVAGIGLMNYPKFLSFNFIGGFLWVSIFLFLGYFFGNIQFVKDHFELVVLLIIFISIVPIIFEVVKHKLEDRKIRKASLS</sequence>
<dbReference type="EMBL" id="LBUE01000004">
    <property type="protein sequence ID" value="KKQ56654.1"/>
    <property type="molecule type" value="Genomic_DNA"/>
</dbReference>
<accession>A0A0G0L5I9</accession>
<dbReference type="NCBIfam" id="NF008102">
    <property type="entry name" value="PRK10847.1"/>
    <property type="match status" value="1"/>
</dbReference>
<reference evidence="9 10" key="1">
    <citation type="journal article" date="2015" name="Nature">
        <title>rRNA introns, odd ribosomes, and small enigmatic genomes across a large radiation of phyla.</title>
        <authorList>
            <person name="Brown C.T."/>
            <person name="Hug L.A."/>
            <person name="Thomas B.C."/>
            <person name="Sharon I."/>
            <person name="Castelle C.J."/>
            <person name="Singh A."/>
            <person name="Wilkins M.J."/>
            <person name="Williams K.H."/>
            <person name="Banfield J.F."/>
        </authorList>
    </citation>
    <scope>NUCLEOTIDE SEQUENCE [LARGE SCALE GENOMIC DNA]</scope>
</reference>
<dbReference type="InterPro" id="IPR058127">
    <property type="entry name" value="DedA"/>
</dbReference>
<feature type="domain" description="VTT" evidence="8">
    <location>
        <begin position="48"/>
        <end position="172"/>
    </location>
</feature>
<evidence type="ECO:0000259" key="8">
    <source>
        <dbReference type="Pfam" id="PF09335"/>
    </source>
</evidence>
<evidence type="ECO:0000313" key="10">
    <source>
        <dbReference type="Proteomes" id="UP000034096"/>
    </source>
</evidence>
<name>A0A0G0L5I9_9BACT</name>
<dbReference type="PANTHER" id="PTHR30353:SF0">
    <property type="entry name" value="TRANSMEMBRANE PROTEIN"/>
    <property type="match status" value="1"/>
</dbReference>
<feature type="transmembrane region" description="Helical" evidence="7">
    <location>
        <begin position="186"/>
        <end position="204"/>
    </location>
</feature>
<comment type="subcellular location">
    <subcellularLocation>
        <location evidence="1 7">Cell membrane</location>
        <topology evidence="1 7">Multi-pass membrane protein</topology>
    </subcellularLocation>
</comment>
<evidence type="ECO:0000256" key="1">
    <source>
        <dbReference type="ARBA" id="ARBA00004651"/>
    </source>
</evidence>
<dbReference type="PATRIC" id="fig|1618583.3.peg.206"/>
<protein>
    <recommendedName>
        <fullName evidence="8">VTT domain-containing protein</fullName>
    </recommendedName>
</protein>
<evidence type="ECO:0000313" key="9">
    <source>
        <dbReference type="EMBL" id="KKQ56654.1"/>
    </source>
</evidence>
<keyword evidence="5 7" id="KW-1133">Transmembrane helix</keyword>
<dbReference type="InterPro" id="IPR032818">
    <property type="entry name" value="DedA-like"/>
</dbReference>
<keyword evidence="4 7" id="KW-0812">Transmembrane</keyword>
<evidence type="ECO:0000256" key="3">
    <source>
        <dbReference type="ARBA" id="ARBA00022475"/>
    </source>
</evidence>
<keyword evidence="6 7" id="KW-0472">Membrane</keyword>